<feature type="region of interest" description="Disordered" evidence="1">
    <location>
        <begin position="1"/>
        <end position="38"/>
    </location>
</feature>
<evidence type="ECO:0000313" key="3">
    <source>
        <dbReference type="Proteomes" id="UP001610563"/>
    </source>
</evidence>
<reference evidence="2 3" key="1">
    <citation type="submission" date="2024-07" db="EMBL/GenBank/DDBJ databases">
        <title>Section-level genome sequencing and comparative genomics of Aspergillus sections Usti and Cavernicolus.</title>
        <authorList>
            <consortium name="Lawrence Berkeley National Laboratory"/>
            <person name="Nybo J.L."/>
            <person name="Vesth T.C."/>
            <person name="Theobald S."/>
            <person name="Frisvad J.C."/>
            <person name="Larsen T.O."/>
            <person name="Kjaerboelling I."/>
            <person name="Rothschild-Mancinelli K."/>
            <person name="Lyhne E.K."/>
            <person name="Kogle M.E."/>
            <person name="Barry K."/>
            <person name="Clum A."/>
            <person name="Na H."/>
            <person name="Ledsgaard L."/>
            <person name="Lin J."/>
            <person name="Lipzen A."/>
            <person name="Kuo A."/>
            <person name="Riley R."/>
            <person name="Mondo S."/>
            <person name="Labutti K."/>
            <person name="Haridas S."/>
            <person name="Pangalinan J."/>
            <person name="Salamov A.A."/>
            <person name="Simmons B.A."/>
            <person name="Magnuson J.K."/>
            <person name="Chen J."/>
            <person name="Drula E."/>
            <person name="Henrissat B."/>
            <person name="Wiebenga A."/>
            <person name="Lubbers R.J."/>
            <person name="Gomes A.C."/>
            <person name="Makela M.R."/>
            <person name="Stajich J."/>
            <person name="Grigoriev I.V."/>
            <person name="Mortensen U.H."/>
            <person name="De Vries R.P."/>
            <person name="Baker S.E."/>
            <person name="Andersen M.R."/>
        </authorList>
    </citation>
    <scope>NUCLEOTIDE SEQUENCE [LARGE SCALE GENOMIC DNA]</scope>
    <source>
        <strain evidence="2 3">CBS 209.92</strain>
    </source>
</reference>
<dbReference type="Proteomes" id="UP001610563">
    <property type="component" value="Unassembled WGS sequence"/>
</dbReference>
<protein>
    <submittedName>
        <fullName evidence="2">Uncharacterized protein</fullName>
    </submittedName>
</protein>
<gene>
    <name evidence="2" type="ORF">BJX66DRAFT_303524</name>
</gene>
<sequence>MAPSKPSSPAPPSAQQSASPNTPAPDYTNPSFDPVDYLNDVLPPLSLASQSETQTSRGGVNITDLSTRVQSILSQTNAQNIRHSTTLTTLTDEILRSGNRLAYEVEVLRGETITLSDLLTEGLAAEIARFTVAPGSVPESTSEGKPEQEETKDAGTEDAKVDTTPKIQEPDYITNLRTLNQVRARLEDVVQTFGDAMEWPLPPSETSLASSFISVSAPEPGPDAHSREEKGQEVARKFRAEISELLDREGVEAATRRVEALRALALVWKGTAEEKARTRFVEGLTKVVEERQRAIEAAAAPSQQTSNSGPTRGHQRQESEGPGGGIFRNLQRLREEIYLE</sequence>
<organism evidence="2 3">
    <name type="scientific">Aspergillus keveii</name>
    <dbReference type="NCBI Taxonomy" id="714993"/>
    <lineage>
        <taxon>Eukaryota</taxon>
        <taxon>Fungi</taxon>
        <taxon>Dikarya</taxon>
        <taxon>Ascomycota</taxon>
        <taxon>Pezizomycotina</taxon>
        <taxon>Eurotiomycetes</taxon>
        <taxon>Eurotiomycetidae</taxon>
        <taxon>Eurotiales</taxon>
        <taxon>Aspergillaceae</taxon>
        <taxon>Aspergillus</taxon>
        <taxon>Aspergillus subgen. Nidulantes</taxon>
    </lineage>
</organism>
<dbReference type="Gene3D" id="6.10.250.2790">
    <property type="match status" value="1"/>
</dbReference>
<name>A0ABR4G618_9EURO</name>
<keyword evidence="3" id="KW-1185">Reference proteome</keyword>
<feature type="region of interest" description="Disordered" evidence="1">
    <location>
        <begin position="294"/>
        <end position="328"/>
    </location>
</feature>
<accession>A0ABR4G618</accession>
<proteinExistence type="predicted"/>
<feature type="compositionally biased region" description="Basic and acidic residues" evidence="1">
    <location>
        <begin position="142"/>
        <end position="163"/>
    </location>
</feature>
<feature type="region of interest" description="Disordered" evidence="1">
    <location>
        <begin position="134"/>
        <end position="166"/>
    </location>
</feature>
<feature type="compositionally biased region" description="Pro residues" evidence="1">
    <location>
        <begin position="1"/>
        <end position="12"/>
    </location>
</feature>
<evidence type="ECO:0000313" key="2">
    <source>
        <dbReference type="EMBL" id="KAL2794470.1"/>
    </source>
</evidence>
<feature type="compositionally biased region" description="Polar residues" evidence="1">
    <location>
        <begin position="301"/>
        <end position="310"/>
    </location>
</feature>
<feature type="compositionally biased region" description="Low complexity" evidence="1">
    <location>
        <begin position="13"/>
        <end position="25"/>
    </location>
</feature>
<evidence type="ECO:0000256" key="1">
    <source>
        <dbReference type="SAM" id="MobiDB-lite"/>
    </source>
</evidence>
<comment type="caution">
    <text evidence="2">The sequence shown here is derived from an EMBL/GenBank/DDBJ whole genome shotgun (WGS) entry which is preliminary data.</text>
</comment>
<dbReference type="EMBL" id="JBFTWV010000044">
    <property type="protein sequence ID" value="KAL2794470.1"/>
    <property type="molecule type" value="Genomic_DNA"/>
</dbReference>